<proteinExistence type="predicted"/>
<dbReference type="EMBL" id="KQ419216">
    <property type="protein sequence ID" value="KOF84202.1"/>
    <property type="molecule type" value="Genomic_DNA"/>
</dbReference>
<name>A0A0L8H4T7_OCTBM</name>
<protein>
    <submittedName>
        <fullName evidence="1">Uncharacterized protein</fullName>
    </submittedName>
</protein>
<gene>
    <name evidence="1" type="ORF">OCBIM_22022417mg</name>
</gene>
<evidence type="ECO:0000313" key="1">
    <source>
        <dbReference type="EMBL" id="KOF84202.1"/>
    </source>
</evidence>
<organism evidence="1">
    <name type="scientific">Octopus bimaculoides</name>
    <name type="common">California two-spotted octopus</name>
    <dbReference type="NCBI Taxonomy" id="37653"/>
    <lineage>
        <taxon>Eukaryota</taxon>
        <taxon>Metazoa</taxon>
        <taxon>Spiralia</taxon>
        <taxon>Lophotrochozoa</taxon>
        <taxon>Mollusca</taxon>
        <taxon>Cephalopoda</taxon>
        <taxon>Coleoidea</taxon>
        <taxon>Octopodiformes</taxon>
        <taxon>Octopoda</taxon>
        <taxon>Incirrata</taxon>
        <taxon>Octopodidae</taxon>
        <taxon>Octopus</taxon>
    </lineage>
</organism>
<reference evidence="1" key="1">
    <citation type="submission" date="2015-07" db="EMBL/GenBank/DDBJ databases">
        <title>MeaNS - Measles Nucleotide Surveillance Program.</title>
        <authorList>
            <person name="Tran T."/>
            <person name="Druce J."/>
        </authorList>
    </citation>
    <scope>NUCLEOTIDE SEQUENCE</scope>
    <source>
        <strain evidence="1">UCB-OBI-ISO-001</strain>
        <tissue evidence="1">Gonad</tissue>
    </source>
</reference>
<dbReference type="AlphaFoldDB" id="A0A0L8H4T7"/>
<accession>A0A0L8H4T7</accession>
<sequence length="51" mass="6036">MYLWFLGSGGRLNDFRMFLDQTIVTCSHLSVFMSRFTSLCLFLLHICFGYF</sequence>